<dbReference type="InterPro" id="IPR010982">
    <property type="entry name" value="Lambda_DNA-bd_dom_sf"/>
</dbReference>
<dbReference type="SMART" id="SM00530">
    <property type="entry name" value="HTH_XRE"/>
    <property type="match status" value="1"/>
</dbReference>
<evidence type="ECO:0000313" key="4">
    <source>
        <dbReference type="EMBL" id="UTJ05432.1"/>
    </source>
</evidence>
<dbReference type="Pfam" id="PF13239">
    <property type="entry name" value="2TM"/>
    <property type="match status" value="1"/>
</dbReference>
<keyword evidence="1" id="KW-0175">Coiled coil</keyword>
<keyword evidence="2" id="KW-1133">Transmembrane helix</keyword>
<name>A0ABY5DZP6_9BACT</name>
<dbReference type="InterPro" id="IPR025698">
    <property type="entry name" value="2TM_dom"/>
</dbReference>
<feature type="transmembrane region" description="Helical" evidence="2">
    <location>
        <begin position="86"/>
        <end position="104"/>
    </location>
</feature>
<evidence type="ECO:0000256" key="2">
    <source>
        <dbReference type="SAM" id="Phobius"/>
    </source>
</evidence>
<dbReference type="InterPro" id="IPR001387">
    <property type="entry name" value="Cro/C1-type_HTH"/>
</dbReference>
<evidence type="ECO:0000259" key="3">
    <source>
        <dbReference type="PROSITE" id="PS50943"/>
    </source>
</evidence>
<accession>A0ABY5DZP6</accession>
<dbReference type="RefSeq" id="WP_254575613.1">
    <property type="nucleotide sequence ID" value="NZ_CP100595.1"/>
</dbReference>
<dbReference type="SUPFAM" id="SSF47413">
    <property type="entry name" value="lambda repressor-like DNA-binding domains"/>
    <property type="match status" value="1"/>
</dbReference>
<evidence type="ECO:0000256" key="1">
    <source>
        <dbReference type="SAM" id="Coils"/>
    </source>
</evidence>
<protein>
    <submittedName>
        <fullName evidence="4">Helix-turn-helix domain-containing protein</fullName>
    </submittedName>
</protein>
<keyword evidence="5" id="KW-1185">Reference proteome</keyword>
<dbReference type="EMBL" id="CP100595">
    <property type="protein sequence ID" value="UTJ05432.1"/>
    <property type="molecule type" value="Genomic_DNA"/>
</dbReference>
<sequence length="132" mass="15560">MSIKDLRIKNGWSQEYLAQLTNLSSRTIQRIEKDNKASLESVNALAKAFQLEVSELKELIEKNKNQEELNSISTNNFINFLKHDKGLVIFLFVNTFLIIINLITNPEVLWFIYPLLGWGIPLFYKRYKKYYI</sequence>
<evidence type="ECO:0000313" key="5">
    <source>
        <dbReference type="Proteomes" id="UP001060012"/>
    </source>
</evidence>
<dbReference type="Proteomes" id="UP001060012">
    <property type="component" value="Chromosome"/>
</dbReference>
<reference evidence="4" key="1">
    <citation type="submission" date="2022-07" db="EMBL/GenBank/DDBJ databases">
        <title>Arcobacter roscoffensis sp. nov., a marine bacterium isolated from coastal seawater collected from Roscoff, France.</title>
        <authorList>
            <person name="Pascual J."/>
            <person name="Lepeaux C."/>
            <person name="Methner A."/>
            <person name="Overmann J."/>
        </authorList>
    </citation>
    <scope>NUCLEOTIDE SEQUENCE</scope>
    <source>
        <strain evidence="4">ARW1-2F2</strain>
    </source>
</reference>
<dbReference type="Gene3D" id="1.10.260.40">
    <property type="entry name" value="lambda repressor-like DNA-binding domains"/>
    <property type="match status" value="1"/>
</dbReference>
<feature type="domain" description="HTH cro/C1-type" evidence="3">
    <location>
        <begin position="3"/>
        <end position="56"/>
    </location>
</feature>
<organism evidence="4 5">
    <name type="scientific">Arcobacter roscoffensis</name>
    <dbReference type="NCBI Taxonomy" id="2961520"/>
    <lineage>
        <taxon>Bacteria</taxon>
        <taxon>Pseudomonadati</taxon>
        <taxon>Campylobacterota</taxon>
        <taxon>Epsilonproteobacteria</taxon>
        <taxon>Campylobacterales</taxon>
        <taxon>Arcobacteraceae</taxon>
        <taxon>Arcobacter</taxon>
    </lineage>
</organism>
<proteinExistence type="predicted"/>
<feature type="coiled-coil region" evidence="1">
    <location>
        <begin position="39"/>
        <end position="76"/>
    </location>
</feature>
<dbReference type="CDD" id="cd00093">
    <property type="entry name" value="HTH_XRE"/>
    <property type="match status" value="1"/>
</dbReference>
<dbReference type="Pfam" id="PF01381">
    <property type="entry name" value="HTH_3"/>
    <property type="match status" value="1"/>
</dbReference>
<keyword evidence="2" id="KW-0812">Transmembrane</keyword>
<gene>
    <name evidence="4" type="ORF">NJU99_09145</name>
</gene>
<dbReference type="PROSITE" id="PS50943">
    <property type="entry name" value="HTH_CROC1"/>
    <property type="match status" value="1"/>
</dbReference>
<feature type="transmembrane region" description="Helical" evidence="2">
    <location>
        <begin position="110"/>
        <end position="127"/>
    </location>
</feature>
<keyword evidence="2" id="KW-0472">Membrane</keyword>